<feature type="transmembrane region" description="Helical" evidence="1">
    <location>
        <begin position="85"/>
        <end position="105"/>
    </location>
</feature>
<keyword evidence="1" id="KW-0812">Transmembrane</keyword>
<gene>
    <name evidence="2" type="ORF">TRUGW13939_01612</name>
</gene>
<dbReference type="EMBL" id="CP055898">
    <property type="protein sequence ID" value="QKX54525.1"/>
    <property type="molecule type" value="Genomic_DNA"/>
</dbReference>
<dbReference type="RefSeq" id="XP_035340704.1">
    <property type="nucleotide sequence ID" value="XM_035484811.1"/>
</dbReference>
<accession>A0A7H8QLV7</accession>
<organism evidence="2 3">
    <name type="scientific">Talaromyces rugulosus</name>
    <name type="common">Penicillium rugulosum</name>
    <dbReference type="NCBI Taxonomy" id="121627"/>
    <lineage>
        <taxon>Eukaryota</taxon>
        <taxon>Fungi</taxon>
        <taxon>Dikarya</taxon>
        <taxon>Ascomycota</taxon>
        <taxon>Pezizomycotina</taxon>
        <taxon>Eurotiomycetes</taxon>
        <taxon>Eurotiomycetidae</taxon>
        <taxon>Eurotiales</taxon>
        <taxon>Trichocomaceae</taxon>
        <taxon>Talaromyces</taxon>
        <taxon>Talaromyces sect. Islandici</taxon>
    </lineage>
</organism>
<protein>
    <submittedName>
        <fullName evidence="2">Uncharacterized protein</fullName>
    </submittedName>
</protein>
<evidence type="ECO:0000256" key="1">
    <source>
        <dbReference type="SAM" id="Phobius"/>
    </source>
</evidence>
<dbReference type="KEGG" id="trg:TRUGW13939_01612"/>
<evidence type="ECO:0000313" key="2">
    <source>
        <dbReference type="EMBL" id="QKX54525.1"/>
    </source>
</evidence>
<sequence>MYGRIRVVVRGAFFPAQFHSRSIVHLASLHKWLLLYLVLDYNSKRRWALPIPALPNTMAAISIPDYQPKIHDLAKRNWASKNPGVILVFCIVFLVVMGVALLFLYRRLLRKKAEKQAYSG</sequence>
<proteinExistence type="predicted"/>
<dbReference type="AlphaFoldDB" id="A0A7H8QLV7"/>
<keyword evidence="1" id="KW-1133">Transmembrane helix</keyword>
<dbReference type="Proteomes" id="UP000509510">
    <property type="component" value="Chromosome I"/>
</dbReference>
<keyword evidence="1" id="KW-0472">Membrane</keyword>
<reference evidence="3" key="1">
    <citation type="submission" date="2020-06" db="EMBL/GenBank/DDBJ databases">
        <title>A chromosome-scale genome assembly of Talaromyces rugulosus W13939.</title>
        <authorList>
            <person name="Wang B."/>
            <person name="Guo L."/>
            <person name="Ye K."/>
            <person name="Wang L."/>
        </authorList>
    </citation>
    <scope>NUCLEOTIDE SEQUENCE [LARGE SCALE GENOMIC DNA]</scope>
    <source>
        <strain evidence="3">W13939</strain>
    </source>
</reference>
<evidence type="ECO:0000313" key="3">
    <source>
        <dbReference type="Proteomes" id="UP000509510"/>
    </source>
</evidence>
<keyword evidence="3" id="KW-1185">Reference proteome</keyword>
<name>A0A7H8QLV7_TALRU</name>
<dbReference type="GeneID" id="55989122"/>